<dbReference type="PIRSF" id="PIRSF006066">
    <property type="entry name" value="HI0050"/>
    <property type="match status" value="1"/>
</dbReference>
<feature type="transmembrane region" description="Helical" evidence="7">
    <location>
        <begin position="212"/>
        <end position="234"/>
    </location>
</feature>
<keyword evidence="2" id="KW-1003">Cell membrane</keyword>
<sequence>MLVVLIILFMILLLMIGVPVAFAIGAASLLYIFASGYDLSMVAQSMVGGIDSFTLLAVPFFLFLGAIMNTGGITEKIIEIAKTMVGHFKGGLAQVNIFASLIFSGLSGSATADTVALGSVLIPAMEKEGYDKKFAAAITATSSIVGPIIPPSITLIIFGIVTGTSIGPLLIAGIIPGLLLSVSLMIYTYFISKKRGYKSYPKASVKARGLSLYKGSFALLLPLIIVVGIVSGVFTATESAAIAVLYAVIISLFVYRTVSLKELWNITKESTFESAKILIIIAAASVFAWVVTRARLSDTIADFIFSFTTNQYLIVLIIIVFLLIIGLFMLPSEGILVFAPILTPIMIEVGMDPIQFGVLMVLTLTIGGASPPVGIMLYIVADIAKVRFMELVKEVMPMYVPLIITAILVGFFPVFSLILIDFFYG</sequence>
<dbReference type="STRING" id="45670.SN16_08140"/>
<dbReference type="NCBIfam" id="TIGR00786">
    <property type="entry name" value="dctM"/>
    <property type="match status" value="1"/>
</dbReference>
<feature type="transmembrane region" description="Helical" evidence="7">
    <location>
        <begin position="240"/>
        <end position="258"/>
    </location>
</feature>
<dbReference type="InterPro" id="IPR010656">
    <property type="entry name" value="DctM"/>
</dbReference>
<evidence type="ECO:0000256" key="4">
    <source>
        <dbReference type="ARBA" id="ARBA00022692"/>
    </source>
</evidence>
<keyword evidence="3" id="KW-0997">Cell inner membrane</keyword>
<proteinExistence type="predicted"/>
<evidence type="ECO:0000256" key="3">
    <source>
        <dbReference type="ARBA" id="ARBA00022519"/>
    </source>
</evidence>
<dbReference type="AlphaFoldDB" id="A0A0C2HGA5"/>
<keyword evidence="5 7" id="KW-1133">Transmembrane helix</keyword>
<evidence type="ECO:0000256" key="1">
    <source>
        <dbReference type="ARBA" id="ARBA00004429"/>
    </source>
</evidence>
<evidence type="ECO:0000256" key="7">
    <source>
        <dbReference type="SAM" id="Phobius"/>
    </source>
</evidence>
<evidence type="ECO:0000256" key="6">
    <source>
        <dbReference type="ARBA" id="ARBA00023136"/>
    </source>
</evidence>
<feature type="transmembrane region" description="Helical" evidence="7">
    <location>
        <begin position="6"/>
        <end position="34"/>
    </location>
</feature>
<feature type="transmembrane region" description="Helical" evidence="7">
    <location>
        <begin position="134"/>
        <end position="160"/>
    </location>
</feature>
<keyword evidence="12" id="KW-1185">Reference proteome</keyword>
<dbReference type="Proteomes" id="UP000527860">
    <property type="component" value="Unassembled WGS sequence"/>
</dbReference>
<gene>
    <name evidence="10" type="ORF">F7P68_0009515</name>
    <name evidence="9" type="ORF">SN16_08140</name>
</gene>
<dbReference type="GO" id="GO:0022857">
    <property type="term" value="F:transmembrane transporter activity"/>
    <property type="evidence" value="ECO:0007669"/>
    <property type="project" value="TreeGrafter"/>
</dbReference>
<dbReference type="OrthoDB" id="9785600at2"/>
<reference evidence="12" key="2">
    <citation type="submission" date="2020-04" db="EMBL/GenBank/DDBJ databases">
        <title>Genome analysis and biological profiling of marine Cellulosimicrobium funkei MOSEL-ME6.</title>
        <authorList>
            <person name="Tanveer F."/>
            <person name="Xie Y."/>
            <person name="Shinwari Z.K."/>
        </authorList>
    </citation>
    <scope>NUCLEOTIDE SEQUENCE [LARGE SCALE GENOMIC DNA]</scope>
    <source>
        <strain evidence="12">MOSEL-ME25</strain>
    </source>
</reference>
<reference evidence="9 11" key="1">
    <citation type="submission" date="2015-01" db="EMBL/GenBank/DDBJ databases">
        <title>Genome sequences of high lactate-tolerant strain Salinicoccus roseus W12 with industrial interest.</title>
        <authorList>
            <person name="Wang H."/>
            <person name="Yu B."/>
        </authorList>
    </citation>
    <scope>NUCLEOTIDE SEQUENCE [LARGE SCALE GENOMIC DNA]</scope>
    <source>
        <strain evidence="9 11">W12</strain>
    </source>
</reference>
<evidence type="ECO:0000259" key="8">
    <source>
        <dbReference type="Pfam" id="PF06808"/>
    </source>
</evidence>
<evidence type="ECO:0000313" key="11">
    <source>
        <dbReference type="Proteomes" id="UP000031546"/>
    </source>
</evidence>
<dbReference type="PANTHER" id="PTHR33362:SF3">
    <property type="entry name" value="SIALIC ACID TRAP TRANSPORTER PERMEASE PROTEIN SIAT"/>
    <property type="match status" value="1"/>
</dbReference>
<dbReference type="GeneID" id="77845522"/>
<dbReference type="EMBL" id="JXII01000006">
    <property type="protein sequence ID" value="KIH70664.1"/>
    <property type="molecule type" value="Genomic_DNA"/>
</dbReference>
<dbReference type="EMBL" id="JABEVU030000001">
    <property type="protein sequence ID" value="MDB0580770.1"/>
    <property type="molecule type" value="Genomic_DNA"/>
</dbReference>
<dbReference type="RefSeq" id="WP_040106122.1">
    <property type="nucleotide sequence ID" value="NZ_JABEVU030000001.1"/>
</dbReference>
<keyword evidence="6 7" id="KW-0472">Membrane</keyword>
<feature type="transmembrane region" description="Helical" evidence="7">
    <location>
        <begin position="354"/>
        <end position="379"/>
    </location>
</feature>
<dbReference type="Pfam" id="PF06808">
    <property type="entry name" value="DctM"/>
    <property type="match status" value="1"/>
</dbReference>
<dbReference type="PANTHER" id="PTHR33362">
    <property type="entry name" value="SIALIC ACID TRAP TRANSPORTER PERMEASE PROTEIN SIAT-RELATED"/>
    <property type="match status" value="1"/>
</dbReference>
<keyword evidence="4 7" id="KW-0812">Transmembrane</keyword>
<evidence type="ECO:0000313" key="9">
    <source>
        <dbReference type="EMBL" id="KIH70664.1"/>
    </source>
</evidence>
<dbReference type="GO" id="GO:0005886">
    <property type="term" value="C:plasma membrane"/>
    <property type="evidence" value="ECO:0007669"/>
    <property type="project" value="UniProtKB-SubCell"/>
</dbReference>
<evidence type="ECO:0000313" key="12">
    <source>
        <dbReference type="Proteomes" id="UP000527860"/>
    </source>
</evidence>
<reference evidence="10" key="3">
    <citation type="submission" date="2020-04" db="EMBL/GenBank/DDBJ databases">
        <authorList>
            <person name="Tanveer F."/>
            <person name="Xie Y."/>
            <person name="Shinwari Z.K."/>
        </authorList>
    </citation>
    <scope>NUCLEOTIDE SEQUENCE</scope>
    <source>
        <strain evidence="10">MOSEL-ME25</strain>
    </source>
</reference>
<organism evidence="9 11">
    <name type="scientific">Salinicoccus roseus</name>
    <dbReference type="NCBI Taxonomy" id="45670"/>
    <lineage>
        <taxon>Bacteria</taxon>
        <taxon>Bacillati</taxon>
        <taxon>Bacillota</taxon>
        <taxon>Bacilli</taxon>
        <taxon>Bacillales</taxon>
        <taxon>Staphylococcaceae</taxon>
        <taxon>Salinicoccus</taxon>
    </lineage>
</organism>
<comment type="caution">
    <text evidence="9">The sequence shown here is derived from an EMBL/GenBank/DDBJ whole genome shotgun (WGS) entry which is preliminary data.</text>
</comment>
<feature type="transmembrane region" description="Helical" evidence="7">
    <location>
        <begin position="399"/>
        <end position="424"/>
    </location>
</feature>
<feature type="domain" description="TRAP C4-dicarboxylate transport system permease DctM subunit" evidence="8">
    <location>
        <begin position="8"/>
        <end position="413"/>
    </location>
</feature>
<protein>
    <submittedName>
        <fullName evidence="9 10">Transporter</fullName>
    </submittedName>
</protein>
<accession>A0A0C2HGA5</accession>
<feature type="transmembrane region" description="Helical" evidence="7">
    <location>
        <begin position="166"/>
        <end position="191"/>
    </location>
</feature>
<evidence type="ECO:0000256" key="5">
    <source>
        <dbReference type="ARBA" id="ARBA00022989"/>
    </source>
</evidence>
<evidence type="ECO:0000256" key="2">
    <source>
        <dbReference type="ARBA" id="ARBA00022475"/>
    </source>
</evidence>
<name>A0A0C2HGA5_9STAP</name>
<reference evidence="10 12" key="4">
    <citation type="submission" date="2022-12" db="EMBL/GenBank/DDBJ databases">
        <title>Genome analysis and biological profiling of marine Salinicoccus roseus MOSEL-ME25.</title>
        <authorList>
            <person name="Mirza F.T."/>
            <person name="Xie Y."/>
            <person name="Shinwari Z.K."/>
        </authorList>
    </citation>
    <scope>NUCLEOTIDE SEQUENCE [LARGE SCALE GENOMIC DNA]</scope>
    <source>
        <strain evidence="10 12">MOSEL-ME25</strain>
    </source>
</reference>
<feature type="transmembrane region" description="Helical" evidence="7">
    <location>
        <begin position="46"/>
        <end position="67"/>
    </location>
</feature>
<evidence type="ECO:0000313" key="10">
    <source>
        <dbReference type="EMBL" id="MDB0580770.1"/>
    </source>
</evidence>
<dbReference type="Proteomes" id="UP000031546">
    <property type="component" value="Unassembled WGS sequence"/>
</dbReference>
<feature type="transmembrane region" description="Helical" evidence="7">
    <location>
        <begin position="270"/>
        <end position="292"/>
    </location>
</feature>
<feature type="transmembrane region" description="Helical" evidence="7">
    <location>
        <begin position="312"/>
        <end position="342"/>
    </location>
</feature>
<dbReference type="InterPro" id="IPR004681">
    <property type="entry name" value="TRAP_DctM"/>
</dbReference>
<comment type="subcellular location">
    <subcellularLocation>
        <location evidence="1">Cell inner membrane</location>
        <topology evidence="1">Multi-pass membrane protein</topology>
    </subcellularLocation>
</comment>